<organism evidence="2">
    <name type="scientific">viral metagenome</name>
    <dbReference type="NCBI Taxonomy" id="1070528"/>
    <lineage>
        <taxon>unclassified sequences</taxon>
        <taxon>metagenomes</taxon>
        <taxon>organismal metagenomes</taxon>
    </lineage>
</organism>
<protein>
    <submittedName>
        <fullName evidence="2">Uncharacterized protein</fullName>
    </submittedName>
</protein>
<sequence length="287" mass="32968">MHPRTSNKSHHSDKPRFVNPSQQERNWIRTIPDYYPDILRAPAVSYKAERDDPRIKANRYLTFARPYRGKQGLLLIGSEFRPIIIDESQPDRPNVMPMRMDRESLNGIWIFAITIFHTEGLIQIEDCIVSAGQELRSSKTFSERFAFIQRFSDLIWFSDKQFQLNWQLKIAEFFPLISIKQALQGLSGGNLCLMPESPTFRLLKVTYIKPDETPITNGPKEYVCVPIEGKPDVYDLADSSGTIIGRAAIQTLTISQALQLRRSTGQPLHVMAEWSQDFESYLVCSLI</sequence>
<accession>A0A6C0APE7</accession>
<evidence type="ECO:0000313" key="2">
    <source>
        <dbReference type="EMBL" id="QHS81185.1"/>
    </source>
</evidence>
<feature type="region of interest" description="Disordered" evidence="1">
    <location>
        <begin position="1"/>
        <end position="22"/>
    </location>
</feature>
<reference evidence="2" key="1">
    <citation type="journal article" date="2020" name="Nature">
        <title>Giant virus diversity and host interactions through global metagenomics.</title>
        <authorList>
            <person name="Schulz F."/>
            <person name="Roux S."/>
            <person name="Paez-Espino D."/>
            <person name="Jungbluth S."/>
            <person name="Walsh D.A."/>
            <person name="Denef V.J."/>
            <person name="McMahon K.D."/>
            <person name="Konstantinidis K.T."/>
            <person name="Eloe-Fadrosh E.A."/>
            <person name="Kyrpides N.C."/>
            <person name="Woyke T."/>
        </authorList>
    </citation>
    <scope>NUCLEOTIDE SEQUENCE</scope>
    <source>
        <strain evidence="2">GVMAG-S-1101161-73</strain>
    </source>
</reference>
<name>A0A6C0APE7_9ZZZZ</name>
<dbReference type="EMBL" id="MN740730">
    <property type="protein sequence ID" value="QHS81185.1"/>
    <property type="molecule type" value="Genomic_DNA"/>
</dbReference>
<proteinExistence type="predicted"/>
<dbReference type="AlphaFoldDB" id="A0A6C0APE7"/>
<evidence type="ECO:0000256" key="1">
    <source>
        <dbReference type="SAM" id="MobiDB-lite"/>
    </source>
</evidence>